<comment type="caution">
    <text evidence="2">The sequence shown here is derived from an EMBL/GenBank/DDBJ whole genome shotgun (WGS) entry which is preliminary data.</text>
</comment>
<dbReference type="Gene3D" id="3.10.20.90">
    <property type="entry name" value="Phosphatidylinositol 3-kinase Catalytic Subunit, Chain A, domain 1"/>
    <property type="match status" value="1"/>
</dbReference>
<sequence length="193" mass="21781">MATSFPACIKLQYGLDTHKVELGEDWQVKDLKQHIWDSLSIPVDRQKIIYKGKLLSDPDVSIQSLNFKPKTKLMLVGEPVVVSGEHEKLLLDISDQLIQQCAKYADVCDTVEGVMGEFLPKHLHTSANIEHLKSLRVISGQCMNMVERLDSIQVSAKDTAFKDKKKSLITRINELLDDIDNLTNQLKPPQSDN</sequence>
<dbReference type="InterPro" id="IPR019954">
    <property type="entry name" value="Ubiquitin_CS"/>
</dbReference>
<dbReference type="SUPFAM" id="SSF63491">
    <property type="entry name" value="BAG domain"/>
    <property type="match status" value="1"/>
</dbReference>
<evidence type="ECO:0000313" key="3">
    <source>
        <dbReference type="Proteomes" id="UP001165289"/>
    </source>
</evidence>
<proteinExistence type="predicted"/>
<dbReference type="InterPro" id="IPR036533">
    <property type="entry name" value="BAG_dom_sf"/>
</dbReference>
<dbReference type="GO" id="GO:0051087">
    <property type="term" value="F:protein-folding chaperone binding"/>
    <property type="evidence" value="ECO:0007669"/>
    <property type="project" value="InterPro"/>
</dbReference>
<name>A0AAV7JIC6_9METZ</name>
<dbReference type="EMBL" id="JAKMXF010000330">
    <property type="protein sequence ID" value="KAI6648443.1"/>
    <property type="molecule type" value="Genomic_DNA"/>
</dbReference>
<dbReference type="InterPro" id="IPR029071">
    <property type="entry name" value="Ubiquitin-like_domsf"/>
</dbReference>
<dbReference type="Gene3D" id="1.20.58.120">
    <property type="entry name" value="BAG domain"/>
    <property type="match status" value="1"/>
</dbReference>
<accession>A0AAV7JIC6</accession>
<evidence type="ECO:0000313" key="2">
    <source>
        <dbReference type="EMBL" id="KAI6648443.1"/>
    </source>
</evidence>
<dbReference type="AlphaFoldDB" id="A0AAV7JIC6"/>
<evidence type="ECO:0000259" key="1">
    <source>
        <dbReference type="PROSITE" id="PS50053"/>
    </source>
</evidence>
<dbReference type="PROSITE" id="PS50053">
    <property type="entry name" value="UBIQUITIN_2"/>
    <property type="match status" value="1"/>
</dbReference>
<dbReference type="SUPFAM" id="SSF54236">
    <property type="entry name" value="Ubiquitin-like"/>
    <property type="match status" value="1"/>
</dbReference>
<feature type="domain" description="Ubiquitin-like" evidence="1">
    <location>
        <begin position="9"/>
        <end position="76"/>
    </location>
</feature>
<dbReference type="SMART" id="SM00213">
    <property type="entry name" value="UBQ"/>
    <property type="match status" value="1"/>
</dbReference>
<dbReference type="InterPro" id="IPR000626">
    <property type="entry name" value="Ubiquitin-like_dom"/>
</dbReference>
<reference evidence="2 3" key="1">
    <citation type="journal article" date="2023" name="BMC Biol.">
        <title>The compact genome of the sponge Oopsacas minuta (Hexactinellida) is lacking key metazoan core genes.</title>
        <authorList>
            <person name="Santini S."/>
            <person name="Schenkelaars Q."/>
            <person name="Jourda C."/>
            <person name="Duchesne M."/>
            <person name="Belahbib H."/>
            <person name="Rocher C."/>
            <person name="Selva M."/>
            <person name="Riesgo A."/>
            <person name="Vervoort M."/>
            <person name="Leys S.P."/>
            <person name="Kodjabachian L."/>
            <person name="Le Bivic A."/>
            <person name="Borchiellini C."/>
            <person name="Claverie J.M."/>
            <person name="Renard E."/>
        </authorList>
    </citation>
    <scope>NUCLEOTIDE SEQUENCE [LARGE SCALE GENOMIC DNA]</scope>
    <source>
        <strain evidence="2">SPO-2</strain>
    </source>
</reference>
<dbReference type="PROSITE" id="PS00299">
    <property type="entry name" value="UBIQUITIN_1"/>
    <property type="match status" value="1"/>
</dbReference>
<gene>
    <name evidence="2" type="ORF">LOD99_8075</name>
</gene>
<dbReference type="Pfam" id="PF00240">
    <property type="entry name" value="ubiquitin"/>
    <property type="match status" value="1"/>
</dbReference>
<protein>
    <submittedName>
        <fullName evidence="2">BAG family molecular chaperone regulator 1</fullName>
    </submittedName>
</protein>
<dbReference type="Proteomes" id="UP001165289">
    <property type="component" value="Unassembled WGS sequence"/>
</dbReference>
<organism evidence="2 3">
    <name type="scientific">Oopsacas minuta</name>
    <dbReference type="NCBI Taxonomy" id="111878"/>
    <lineage>
        <taxon>Eukaryota</taxon>
        <taxon>Metazoa</taxon>
        <taxon>Porifera</taxon>
        <taxon>Hexactinellida</taxon>
        <taxon>Hexasterophora</taxon>
        <taxon>Lyssacinosida</taxon>
        <taxon>Leucopsacidae</taxon>
        <taxon>Oopsacas</taxon>
    </lineage>
</organism>
<keyword evidence="3" id="KW-1185">Reference proteome</keyword>